<protein>
    <submittedName>
        <fullName evidence="2">Uncharacterized protein</fullName>
    </submittedName>
</protein>
<keyword evidence="3" id="KW-1185">Reference proteome</keyword>
<evidence type="ECO:0000256" key="1">
    <source>
        <dbReference type="SAM" id="MobiDB-lite"/>
    </source>
</evidence>
<gene>
    <name evidence="2" type="ORF">O3P69_017034</name>
</gene>
<organism evidence="2 3">
    <name type="scientific">Scylla paramamosain</name>
    <name type="common">Mud crab</name>
    <dbReference type="NCBI Taxonomy" id="85552"/>
    <lineage>
        <taxon>Eukaryota</taxon>
        <taxon>Metazoa</taxon>
        <taxon>Ecdysozoa</taxon>
        <taxon>Arthropoda</taxon>
        <taxon>Crustacea</taxon>
        <taxon>Multicrustacea</taxon>
        <taxon>Malacostraca</taxon>
        <taxon>Eumalacostraca</taxon>
        <taxon>Eucarida</taxon>
        <taxon>Decapoda</taxon>
        <taxon>Pleocyemata</taxon>
        <taxon>Brachyura</taxon>
        <taxon>Eubrachyura</taxon>
        <taxon>Portunoidea</taxon>
        <taxon>Portunidae</taxon>
        <taxon>Portuninae</taxon>
        <taxon>Scylla</taxon>
    </lineage>
</organism>
<accession>A0AAW0TVE6</accession>
<proteinExistence type="predicted"/>
<comment type="caution">
    <text evidence="2">The sequence shown here is derived from an EMBL/GenBank/DDBJ whole genome shotgun (WGS) entry which is preliminary data.</text>
</comment>
<evidence type="ECO:0000313" key="3">
    <source>
        <dbReference type="Proteomes" id="UP001487740"/>
    </source>
</evidence>
<dbReference type="AlphaFoldDB" id="A0AAW0TVE6"/>
<feature type="region of interest" description="Disordered" evidence="1">
    <location>
        <begin position="1"/>
        <end position="25"/>
    </location>
</feature>
<name>A0AAW0TVE6_SCYPA</name>
<sequence length="134" mass="15087">MESYRVSGLAGSFTSSSSSSSSSSSFRWLSGLTARSKKISTFTYDHRTVHDLSRDEAEEQWRWSSVVVGWSSSLNSLSVTPEKVKHVRMFQNGGVTRNITRRCVPVPARLGFISALLRFLRRFVHDVQNKTVAE</sequence>
<dbReference type="EMBL" id="JARAKH010000024">
    <property type="protein sequence ID" value="KAK8391103.1"/>
    <property type="molecule type" value="Genomic_DNA"/>
</dbReference>
<dbReference type="Proteomes" id="UP001487740">
    <property type="component" value="Unassembled WGS sequence"/>
</dbReference>
<reference evidence="2 3" key="1">
    <citation type="submission" date="2023-03" db="EMBL/GenBank/DDBJ databases">
        <title>High-quality genome of Scylla paramamosain provides insights in environmental adaptation.</title>
        <authorList>
            <person name="Zhang L."/>
        </authorList>
    </citation>
    <scope>NUCLEOTIDE SEQUENCE [LARGE SCALE GENOMIC DNA]</scope>
    <source>
        <strain evidence="2">LZ_2023a</strain>
        <tissue evidence="2">Muscle</tissue>
    </source>
</reference>
<feature type="compositionally biased region" description="Low complexity" evidence="1">
    <location>
        <begin position="15"/>
        <end position="25"/>
    </location>
</feature>
<evidence type="ECO:0000313" key="2">
    <source>
        <dbReference type="EMBL" id="KAK8391103.1"/>
    </source>
</evidence>